<comment type="subunit">
    <text evidence="10">Forms an energy-coupling factor (ECF) transporter complex composed of an ATP-binding protein (A component, CbiO), a transmembrane protein (T component, CbiQ) and 2 possible substrate-capture proteins (S components, CbiM and CbiN) of unknown stoichimetry.</text>
</comment>
<proteinExistence type="inferred from homology"/>
<evidence type="ECO:0000313" key="11">
    <source>
        <dbReference type="EMBL" id="MBD7915268.1"/>
    </source>
</evidence>
<evidence type="ECO:0000256" key="2">
    <source>
        <dbReference type="ARBA" id="ARBA00022448"/>
    </source>
</evidence>
<keyword evidence="9 10" id="KW-0170">Cobalt</keyword>
<comment type="subcellular location">
    <subcellularLocation>
        <location evidence="10">Cell membrane</location>
        <topology evidence="10">Multi-pass membrane protein</topology>
    </subcellularLocation>
</comment>
<sequence length="95" mass="10427">MKRKNIFLIFLCLALIIVPFIINKDGAYEGADAQADALIYEINPEYEPWAESLWEPPSGEVESFLFAAQAAVGAGFIGYFVGKKKGQVVKGNKSI</sequence>
<dbReference type="Proteomes" id="UP000640335">
    <property type="component" value="Unassembled WGS sequence"/>
</dbReference>
<dbReference type="EMBL" id="JACSQZ010000028">
    <property type="protein sequence ID" value="MBD7915268.1"/>
    <property type="molecule type" value="Genomic_DNA"/>
</dbReference>
<keyword evidence="3 10" id="KW-1003">Cell membrane</keyword>
<dbReference type="NCBIfam" id="NF002780">
    <property type="entry name" value="PRK02898.1"/>
    <property type="match status" value="1"/>
</dbReference>
<evidence type="ECO:0000256" key="5">
    <source>
        <dbReference type="ARBA" id="ARBA00022692"/>
    </source>
</evidence>
<evidence type="ECO:0000256" key="1">
    <source>
        <dbReference type="ARBA" id="ARBA00022426"/>
    </source>
</evidence>
<evidence type="ECO:0000256" key="4">
    <source>
        <dbReference type="ARBA" id="ARBA00022573"/>
    </source>
</evidence>
<keyword evidence="2 10" id="KW-0813">Transport</keyword>
<keyword evidence="8 10" id="KW-0472">Membrane</keyword>
<keyword evidence="1 10" id="KW-0171">Cobalt transport</keyword>
<keyword evidence="4 10" id="KW-0169">Cobalamin biosynthesis</keyword>
<evidence type="ECO:0000256" key="10">
    <source>
        <dbReference type="HAMAP-Rule" id="MF_00330"/>
    </source>
</evidence>
<comment type="caution">
    <text evidence="11">The sequence shown here is derived from an EMBL/GenBank/DDBJ whole genome shotgun (WGS) entry which is preliminary data.</text>
</comment>
<name>A0ABR8Q4B6_9CLOT</name>
<dbReference type="PANTHER" id="PTHR38662:SF1">
    <property type="entry name" value="COBALT TRANSPORT PROTEIN CBIN"/>
    <property type="match status" value="1"/>
</dbReference>
<feature type="transmembrane region" description="Helical" evidence="10">
    <location>
        <begin position="5"/>
        <end position="22"/>
    </location>
</feature>
<dbReference type="InterPro" id="IPR003705">
    <property type="entry name" value="CbiN"/>
</dbReference>
<feature type="transmembrane region" description="Helical" evidence="10">
    <location>
        <begin position="63"/>
        <end position="82"/>
    </location>
</feature>
<dbReference type="RefSeq" id="WP_191750030.1">
    <property type="nucleotide sequence ID" value="NZ_JACSQZ010000028.1"/>
</dbReference>
<keyword evidence="5 10" id="KW-0812">Transmembrane</keyword>
<evidence type="ECO:0000256" key="8">
    <source>
        <dbReference type="ARBA" id="ARBA00023136"/>
    </source>
</evidence>
<gene>
    <name evidence="10" type="primary">cbiN</name>
    <name evidence="11" type="ORF">H9660_08925</name>
</gene>
<keyword evidence="7 10" id="KW-0406">Ion transport</keyword>
<evidence type="ECO:0000256" key="6">
    <source>
        <dbReference type="ARBA" id="ARBA00022989"/>
    </source>
</evidence>
<comment type="similarity">
    <text evidence="10">Belongs to the CbiN family.</text>
</comment>
<evidence type="ECO:0000256" key="3">
    <source>
        <dbReference type="ARBA" id="ARBA00022475"/>
    </source>
</evidence>
<comment type="function">
    <text evidence="10">Part of the energy-coupling factor (ECF) transporter complex CbiMNOQ involved in cobalt import.</text>
</comment>
<keyword evidence="12" id="KW-1185">Reference proteome</keyword>
<evidence type="ECO:0000313" key="12">
    <source>
        <dbReference type="Proteomes" id="UP000640335"/>
    </source>
</evidence>
<evidence type="ECO:0000256" key="7">
    <source>
        <dbReference type="ARBA" id="ARBA00023065"/>
    </source>
</evidence>
<comment type="pathway">
    <text evidence="10">Cofactor biosynthesis; adenosylcobalamin biosynthesis.</text>
</comment>
<protein>
    <recommendedName>
        <fullName evidence="10">Cobalt transport protein CbiN</fullName>
    </recommendedName>
    <alternativeName>
        <fullName evidence="10">Energy-coupling factor transporter probable substrate-capture protein CbiN</fullName>
        <shortName evidence="10">ECF transporter S component CbiN</shortName>
    </alternativeName>
</protein>
<accession>A0ABR8Q4B6</accession>
<evidence type="ECO:0000256" key="9">
    <source>
        <dbReference type="ARBA" id="ARBA00023285"/>
    </source>
</evidence>
<reference evidence="11 12" key="1">
    <citation type="submission" date="2020-08" db="EMBL/GenBank/DDBJ databases">
        <title>A Genomic Blueprint of the Chicken Gut Microbiome.</title>
        <authorList>
            <person name="Gilroy R."/>
            <person name="Ravi A."/>
            <person name="Getino M."/>
            <person name="Pursley I."/>
            <person name="Horton D.L."/>
            <person name="Alikhan N.-F."/>
            <person name="Baker D."/>
            <person name="Gharbi K."/>
            <person name="Hall N."/>
            <person name="Watson M."/>
            <person name="Adriaenssens E.M."/>
            <person name="Foster-Nyarko E."/>
            <person name="Jarju S."/>
            <person name="Secka A."/>
            <person name="Antonio M."/>
            <person name="Oren A."/>
            <person name="Chaudhuri R."/>
            <person name="La Ragione R.M."/>
            <person name="Hildebrand F."/>
            <person name="Pallen M.J."/>
        </authorList>
    </citation>
    <scope>NUCLEOTIDE SEQUENCE [LARGE SCALE GENOMIC DNA]</scope>
    <source>
        <strain evidence="11 12">Sa3CUN1</strain>
    </source>
</reference>
<organism evidence="11 12">
    <name type="scientific">Clostridium gallinarum</name>
    <dbReference type="NCBI Taxonomy" id="2762246"/>
    <lineage>
        <taxon>Bacteria</taxon>
        <taxon>Bacillati</taxon>
        <taxon>Bacillota</taxon>
        <taxon>Clostridia</taxon>
        <taxon>Eubacteriales</taxon>
        <taxon>Clostridiaceae</taxon>
        <taxon>Clostridium</taxon>
    </lineage>
</organism>
<dbReference type="Pfam" id="PF02553">
    <property type="entry name" value="CbiN"/>
    <property type="match status" value="1"/>
</dbReference>
<dbReference type="PANTHER" id="PTHR38662">
    <property type="entry name" value="COBALT TRANSPORT PROTEIN CBIN"/>
    <property type="match status" value="1"/>
</dbReference>
<keyword evidence="6 10" id="KW-1133">Transmembrane helix</keyword>
<dbReference type="HAMAP" id="MF_00330">
    <property type="entry name" value="CbiN"/>
    <property type="match status" value="1"/>
</dbReference>